<dbReference type="EMBL" id="JAOPGA020001192">
    <property type="protein sequence ID" value="KAL0485950.1"/>
    <property type="molecule type" value="Genomic_DNA"/>
</dbReference>
<dbReference type="InterPro" id="IPR039914">
    <property type="entry name" value="SRP9-like"/>
</dbReference>
<dbReference type="Proteomes" id="UP001431209">
    <property type="component" value="Unassembled WGS sequence"/>
</dbReference>
<feature type="domain" description="SRP9" evidence="2">
    <location>
        <begin position="25"/>
        <end position="86"/>
    </location>
</feature>
<evidence type="ECO:0000259" key="2">
    <source>
        <dbReference type="Pfam" id="PF05486"/>
    </source>
</evidence>
<feature type="compositionally biased region" description="Basic and acidic residues" evidence="1">
    <location>
        <begin position="14"/>
        <end position="28"/>
    </location>
</feature>
<evidence type="ECO:0000313" key="4">
    <source>
        <dbReference type="Proteomes" id="UP001431209"/>
    </source>
</evidence>
<evidence type="ECO:0000313" key="3">
    <source>
        <dbReference type="EMBL" id="KAL0485950.1"/>
    </source>
</evidence>
<keyword evidence="4" id="KW-1185">Reference proteome</keyword>
<dbReference type="GO" id="GO:0006614">
    <property type="term" value="P:SRP-dependent cotranslational protein targeting to membrane"/>
    <property type="evidence" value="ECO:0007669"/>
    <property type="project" value="InterPro"/>
</dbReference>
<dbReference type="GO" id="GO:0005786">
    <property type="term" value="C:signal recognition particle, endoplasmic reticulum targeting"/>
    <property type="evidence" value="ECO:0007669"/>
    <property type="project" value="TreeGrafter"/>
</dbReference>
<dbReference type="Gene3D" id="3.30.720.10">
    <property type="entry name" value="Signal recognition particle alu RNA binding heterodimer, srp9/1"/>
    <property type="match status" value="1"/>
</dbReference>
<evidence type="ECO:0000256" key="1">
    <source>
        <dbReference type="SAM" id="MobiDB-lite"/>
    </source>
</evidence>
<dbReference type="PANTHER" id="PTHR12834">
    <property type="entry name" value="SIGNAL RECOGNITION PARTICLE 9 KDA PROTEIN"/>
    <property type="match status" value="1"/>
</dbReference>
<name>A0AAW2Z945_9EUKA</name>
<dbReference type="InterPro" id="IPR009018">
    <property type="entry name" value="Signal_recog_particle_SRP9/14"/>
</dbReference>
<proteinExistence type="predicted"/>
<feature type="region of interest" description="Disordered" evidence="1">
    <location>
        <begin position="1"/>
        <end position="28"/>
    </location>
</feature>
<organism evidence="3 4">
    <name type="scientific">Acrasis kona</name>
    <dbReference type="NCBI Taxonomy" id="1008807"/>
    <lineage>
        <taxon>Eukaryota</taxon>
        <taxon>Discoba</taxon>
        <taxon>Heterolobosea</taxon>
        <taxon>Tetramitia</taxon>
        <taxon>Eutetramitia</taxon>
        <taxon>Acrasidae</taxon>
        <taxon>Acrasis</taxon>
    </lineage>
</organism>
<dbReference type="SUPFAM" id="SSF54762">
    <property type="entry name" value="Signal recognition particle alu RNA binding heterodimer, SRP9/14"/>
    <property type="match status" value="1"/>
</dbReference>
<gene>
    <name evidence="3" type="ORF">AKO1_001694</name>
</gene>
<comment type="caution">
    <text evidence="3">The sequence shown here is derived from an EMBL/GenBank/DDBJ whole genome shotgun (WGS) entry which is preliminary data.</text>
</comment>
<dbReference type="PANTHER" id="PTHR12834:SF12">
    <property type="entry name" value="SIGNAL RECOGNITION PARTICLE 9 KDA PROTEIN"/>
    <property type="match status" value="1"/>
</dbReference>
<dbReference type="AlphaFoldDB" id="A0AAW2Z945"/>
<feature type="compositionally biased region" description="Basic residues" evidence="1">
    <location>
        <begin position="143"/>
        <end position="152"/>
    </location>
</feature>
<feature type="compositionally biased region" description="Low complexity" evidence="1">
    <location>
        <begin position="106"/>
        <end position="140"/>
    </location>
</feature>
<protein>
    <submittedName>
        <fullName evidence="3">Signal recognition particle 9 kDa protein</fullName>
    </submittedName>
</protein>
<dbReference type="InterPro" id="IPR039432">
    <property type="entry name" value="SRP9_dom"/>
</dbReference>
<sequence>MQEESQQKPLGKQLKKDKPNSIRSKTLEEFTSQTEALYAADPNKTRYQIKYREVDGKLRLKTTNDKKCYSLIIDDTEDIKKLEALNSLVFRCTTGFNITEQKKPVASSQQAESSAQSDAAPSNQPETSQQPQQTQPQSAQKKNDKKKGKKKN</sequence>
<dbReference type="GO" id="GO:0008312">
    <property type="term" value="F:7S RNA binding"/>
    <property type="evidence" value="ECO:0007669"/>
    <property type="project" value="InterPro"/>
</dbReference>
<feature type="region of interest" description="Disordered" evidence="1">
    <location>
        <begin position="99"/>
        <end position="152"/>
    </location>
</feature>
<reference evidence="3 4" key="1">
    <citation type="submission" date="2024-03" db="EMBL/GenBank/DDBJ databases">
        <title>The Acrasis kona genome and developmental transcriptomes reveal deep origins of eukaryotic multicellular pathways.</title>
        <authorList>
            <person name="Sheikh S."/>
            <person name="Fu C.-J."/>
            <person name="Brown M.W."/>
            <person name="Baldauf S.L."/>
        </authorList>
    </citation>
    <scope>NUCLEOTIDE SEQUENCE [LARGE SCALE GENOMIC DNA]</scope>
    <source>
        <strain evidence="3 4">ATCC MYA-3509</strain>
    </source>
</reference>
<accession>A0AAW2Z945</accession>
<dbReference type="Pfam" id="PF05486">
    <property type="entry name" value="SRP9-21"/>
    <property type="match status" value="1"/>
</dbReference>